<protein>
    <submittedName>
        <fullName evidence="2">Laminin G sub domain 2</fullName>
    </submittedName>
</protein>
<organism evidence="2 3">
    <name type="scientific">Cyclobacterium amurskyense</name>
    <dbReference type="NCBI Taxonomy" id="320787"/>
    <lineage>
        <taxon>Bacteria</taxon>
        <taxon>Pseudomonadati</taxon>
        <taxon>Bacteroidota</taxon>
        <taxon>Cytophagia</taxon>
        <taxon>Cytophagales</taxon>
        <taxon>Cyclobacteriaceae</taxon>
        <taxon>Cyclobacterium</taxon>
    </lineage>
</organism>
<keyword evidence="1" id="KW-0732">Signal</keyword>
<evidence type="ECO:0000313" key="3">
    <source>
        <dbReference type="Proteomes" id="UP000036520"/>
    </source>
</evidence>
<dbReference type="EMBL" id="CP012040">
    <property type="protein sequence ID" value="AKP52484.1"/>
    <property type="molecule type" value="Genomic_DNA"/>
</dbReference>
<reference evidence="2 3" key="1">
    <citation type="submission" date="2015-07" db="EMBL/GenBank/DDBJ databases">
        <authorList>
            <person name="Kim K.M."/>
        </authorList>
    </citation>
    <scope>NUCLEOTIDE SEQUENCE [LARGE SCALE GENOMIC DNA]</scope>
    <source>
        <strain evidence="2 3">KCTC 12363</strain>
    </source>
</reference>
<dbReference type="GO" id="GO:0004553">
    <property type="term" value="F:hydrolase activity, hydrolyzing O-glycosyl compounds"/>
    <property type="evidence" value="ECO:0007669"/>
    <property type="project" value="UniProtKB-ARBA"/>
</dbReference>
<dbReference type="Gene3D" id="2.60.120.200">
    <property type="match status" value="3"/>
</dbReference>
<dbReference type="GO" id="GO:0005975">
    <property type="term" value="P:carbohydrate metabolic process"/>
    <property type="evidence" value="ECO:0007669"/>
    <property type="project" value="UniProtKB-ARBA"/>
</dbReference>
<dbReference type="STRING" id="320787.CA2015_3083"/>
<dbReference type="Pfam" id="PF13385">
    <property type="entry name" value="Laminin_G_3"/>
    <property type="match status" value="2"/>
</dbReference>
<dbReference type="PATRIC" id="fig|320787.5.peg.3367"/>
<evidence type="ECO:0000256" key="1">
    <source>
        <dbReference type="SAM" id="SignalP"/>
    </source>
</evidence>
<dbReference type="NCBIfam" id="TIGR04183">
    <property type="entry name" value="Por_Secre_tail"/>
    <property type="match status" value="1"/>
</dbReference>
<keyword evidence="3" id="KW-1185">Reference proteome</keyword>
<dbReference type="Proteomes" id="UP000036520">
    <property type="component" value="Chromosome"/>
</dbReference>
<sequence length="2873" mass="318997">MRKLFLTLILSMLISFLYAQQEEGAKEVTVSQAIQNEGFTIQVGLPFLGTSNNTTPTDLRFPWDVLYLYGTFAEESFSVSKGYFGDKILIEWRLRNNINNITNIKILRRELGSNENFQPIADNTPQPSGTYEDKYVDGGKLYEYKVLAENVMEDEELYTNYITGIGFRNPTAVITGNVNFEGGNPVKNVTVVAESSGSSISYGSSLKIPSNAKLEINKLNKPIDSLATLQAWVKPDINSPYTDDNGSPIRLFRLTEANGNNIDVNVRVKILANELEVKIKESLFLIKNVFPSGDIDARGDDIMVPVANFNDYFTHFSIQLRDGMAPSLFINGRPMTKEYRDAVHKARAEIDQNINTPSLEIFETTSLINFQQGQAVWNKVRIGGGKTALIDEIRLWNRIETAADIRTDYKRYISGDDPGLIVYLSANENQGDYTYDASREDYTYNRNHGKLDNITFVSGPGAIPSASQLGILGVTDENGNYQINSIPYSGTGESFKITPVYGQHKFEPNQQLVFLGQGSEVVNKIDFIDKSSFIFKGKILYDTRKVFPSYVEVNGGNLSGLNDGDEYVTGPGIIDENYNRYEKLTGANAGTYNKGEYWINYYDENDSTNFRLERYASIPVSGATIYIDGQIVIDENNTPVLSDEAGNFEISVPIGNHFIRVEKNGHSFSYNGRFPAETGTFKEFFEDAQEPVVFIDETRVTAVGRVVGGAVEASKPIGFGENGLYVINDTIENFKPIPLVVSSKNNIGVASFAFQYDPPGAGGVTDYTKFNFKTNSESGEYRVEVMPLNYEIEGGDIPGLTISSNESINSAIIGTSNESINFSSIPPLLTPEFILPNNDILEGVPYHFEKSFVYRSTPVLRVIDQTSTDSLQFFNADSSEYFISTEGLTHLADASKEVLIYEQAASYAITLSTFERYVNMDGDSIIEDVVPIIDGELKINNNLAILGSEEIEKDTVDNSISYYSFQGGVPNTTFPYTRSLDIQYVIGGISYPAENYIPDGIILGGAPDGTSAPPLTVAPEIPDIILRDPPGSNSFASIEAGQTLSFTTESMSTLSGGLSQTLKLMMGGAVTFVGGVPGASIEVKTEVVNDLTGNITLETSSSDALSLTKTYTFNQTISTSDDPEFVGADGDLYIGNASNYAIGSYDDFKADIAPIGDPNNNYRLTNANGDDIYLNKQKAIYINTKPTNTFFVYSQKYIINDLIPQYELIAENLRNHIPVEGANSLFWYEEQIRLWRKIILENERKKYLALNESESLIKAADDYLDIYMSDIKNELNRSDVGVPYQALLKEKLDLAASNKSLVNSQSSGNISFDSGVGEVSRSVETELINSSSLAYNIELEESLQYDIGFEINDALGLVSTTVFSLAQDFSAGITKEEAETTTFKYTLKDNDPANILSIDVFNLFDGNGPIFTTVGGRTSCPYEGKELSHFYNHSSYDPANPIVALAEADRETLSNATQKAEDPQITVEVAEIFNIPESNTAEFHLSFQNLADATSDNANFNYFELIIDNTTNPSAPDINVSPNGTVIFVPYGQSVDYTLTLDKKIADVYDYENIRVVLQSLCDPVNVFDDVIISAHFIPTCSQVKVSAPQDNWVYNIDAAYDNHSDLSKPLSITLSDYNQLFDNFQKVDLEYRLATSPNWTNLHSYYNTQAFYDQAILNGESDSKISVIETPQVNFPFDIAGLQLQDGVYEIRARSICENGTVYISDVISGTVNLEAPRQFGTPFPIDGILGVGEDLRVKFNENMYFNSAVSTIEIKGQSNQLPIDHSVSLYFEGDSNTVTIESPRLVSGDLTLEFWMNNSTTESTATIVEQKDGLTINLEDHEIFVTLGDITTHGTIANDELFHHYTFSHNNELGTLSIYEDDREIGGGAGSANTAFTNNNPLIIGGNSFIGNIHDLRLWSVSKTLSDAYAGMYSKLQGKEANLVGYWPLNEGRGELANDLARFKHALVKAEWDIKPKGTAYSFSNGQYLALDDVGFVQLTNEMDATISFWIKTETPQEATIFSNGRGIGDGTLEGKDPIQSNGLANKWSINMNTSGALYLASEENTYVLTAASVADNSWHHITLLFNRNGALRTYVDAQQVSSNPMTNIGGFSGDKVWIGARGFRDLGNKETVDRVFTGKIDEFRLWNTLRNVDQISRDRYHEIDVESIGLLLYARMNAPNTATDKGPLYYHVVSGGEMSTSYGTMNAGAVNFSNDVPAIKPERNLIKFQVNHVINEDEMILEPVISDWAVVEGQVLDITVHRMFDASDNMQQSPITWTAFIQKNEMSWFVDGHNDVVDLTKIGEEATFFEISILNKGGQTQPFAISGIPSWLSLSSSSGTLLPDSKVVITASVDEGLATGEYIEDLYLQTDFGLDEKLQLKLRVLAEDPDWVIDPNNFNYSMNIVGRVSIDGVYSDDIYDKVSAFSNGELRGVADMVWDEAYQEYFVFLTVYSDSAYSDLINFKIWDASKGQVVQATLDEKLTVTFNENTIIGTQTNTSMFENSGVVEQIIQLNQGWTWLSLNVEDQNFSNLNVLTDGMVLETSDRLMSNSPSKLETYFKNENSPESSSWNGEISEHGGLSTSYMYKAKFNNRQDLILSGSSVNLDSWSFPIKLNWNWLPYPLKNNVALNEGLSSFDAHEGDVIKSQNQFAIYDEVNGWSGTLNYLEANKGYMLRSSQEQIFTYPRFLWDFSNSRMSNLEIQTPEEVISAEFARFSANMNAVVLLPEGYHELFAIDDKGDLRGKAVNQVIGNQNLSFITVFGETNKELTFYIGDGERMIPTHKTFHFTANNVLGTVENPVVLGNEILGGIKIFPSPFKEELQIKLISNQDDFINIQLFNTFGQLVNTYGKSINKGINTLILNPDVGSGLYILKIKFKNTFLPYTFKVIKE</sequence>
<name>A0A0H4PE23_9BACT</name>
<evidence type="ECO:0000313" key="2">
    <source>
        <dbReference type="EMBL" id="AKP52484.1"/>
    </source>
</evidence>
<feature type="chain" id="PRO_5005208014" evidence="1">
    <location>
        <begin position="20"/>
        <end position="2873"/>
    </location>
</feature>
<dbReference type="RefSeq" id="WP_048642693.1">
    <property type="nucleotide sequence ID" value="NZ_CP012040.1"/>
</dbReference>
<proteinExistence type="predicted"/>
<accession>A0A0H4PE23</accession>
<dbReference type="KEGG" id="camu:CA2015_3083"/>
<dbReference type="InterPro" id="IPR013320">
    <property type="entry name" value="ConA-like_dom_sf"/>
</dbReference>
<dbReference type="OrthoDB" id="976756at2"/>
<feature type="signal peptide" evidence="1">
    <location>
        <begin position="1"/>
        <end position="19"/>
    </location>
</feature>
<dbReference type="InterPro" id="IPR026444">
    <property type="entry name" value="Secre_tail"/>
</dbReference>
<gene>
    <name evidence="2" type="ORF">CA2015_3083</name>
</gene>
<dbReference type="SUPFAM" id="SSF49899">
    <property type="entry name" value="Concanavalin A-like lectins/glucanases"/>
    <property type="match status" value="3"/>
</dbReference>